<feature type="transmembrane region" description="Helical" evidence="8">
    <location>
        <begin position="790"/>
        <end position="812"/>
    </location>
</feature>
<evidence type="ECO:0000256" key="5">
    <source>
        <dbReference type="ARBA" id="ARBA00023136"/>
    </source>
</evidence>
<dbReference type="InterPro" id="IPR057244">
    <property type="entry name" value="GAIN_B"/>
</dbReference>
<feature type="transmembrane region" description="Helical" evidence="8">
    <location>
        <begin position="877"/>
        <end position="896"/>
    </location>
</feature>
<comment type="caution">
    <text evidence="11">The sequence shown here is derived from an EMBL/GenBank/DDBJ whole genome shotgun (WGS) entry which is preliminary data.</text>
</comment>
<dbReference type="Pfam" id="PF00002">
    <property type="entry name" value="7tm_2"/>
    <property type="match status" value="1"/>
</dbReference>
<dbReference type="PROSITE" id="PS50261">
    <property type="entry name" value="G_PROTEIN_RECEP_F2_4"/>
    <property type="match status" value="1"/>
</dbReference>
<keyword evidence="11" id="KW-0675">Receptor</keyword>
<dbReference type="PRINTS" id="PR00249">
    <property type="entry name" value="GPCRSECRETIN"/>
</dbReference>
<comment type="subcellular location">
    <subcellularLocation>
        <location evidence="1">Membrane</location>
        <topology evidence="1">Multi-pass membrane protein</topology>
    </subcellularLocation>
</comment>
<feature type="domain" description="GAIN-B" evidence="9">
    <location>
        <begin position="527"/>
        <end position="676"/>
    </location>
</feature>
<keyword evidence="5 8" id="KW-0472">Membrane</keyword>
<keyword evidence="3 8" id="KW-0812">Transmembrane</keyword>
<keyword evidence="4 8" id="KW-1133">Transmembrane helix</keyword>
<proteinExistence type="inferred from homology"/>
<keyword evidence="12" id="KW-1185">Reference proteome</keyword>
<dbReference type="PANTHER" id="PTHR12011">
    <property type="entry name" value="ADHESION G-PROTEIN COUPLED RECEPTOR"/>
    <property type="match status" value="1"/>
</dbReference>
<name>A0A2B4RE18_STYPI</name>
<dbReference type="GO" id="GO:0005886">
    <property type="term" value="C:plasma membrane"/>
    <property type="evidence" value="ECO:0007669"/>
    <property type="project" value="TreeGrafter"/>
</dbReference>
<evidence type="ECO:0000256" key="2">
    <source>
        <dbReference type="ARBA" id="ARBA00007343"/>
    </source>
</evidence>
<dbReference type="InterPro" id="IPR046338">
    <property type="entry name" value="GAIN_dom_sf"/>
</dbReference>
<dbReference type="InterPro" id="IPR017981">
    <property type="entry name" value="GPCR_2-like_7TM"/>
</dbReference>
<evidence type="ECO:0000256" key="6">
    <source>
        <dbReference type="ARBA" id="ARBA00023157"/>
    </source>
</evidence>
<sequence>MNFGKRLKRFGLDTDLLDENIQPCTSDYNLLQDCIHGNYSMECRETRCKQDCNNGAKVCEMFLNCSKEECKQTCDARKCGLECSGKWCRKQHCNREVQECEMVVNCCEGECEQTCYATKCGLECSGEWCRKQHCNHQVQVCEMVLNCSGGECEQICNAEKCGLECNGEWCKKQHCNHKTQECEMVLNCRGGECEQICNAEKCGLECNGEWCKKQHCNHQVQECEMVLNCSGGDCEQICNAEKCGLECNGEWCKKQHCNHQVQECEMVLNCSGGDCEQICNAEKCGLECNGEWCKKQYCKHQVQVCEMVLNCSGGDCEQICNAEKCQLECNGEGCKKQHCNNQVQECNLLCNASNCIQKCDASTCRVTKIWPINSQHNLMCSGNGPCGTSDSRASQVLATQISIRQQTGKSQANSPLLLSSPLPLFLPSPSPSPSASPSTSTTAATVQSALADSSSKSVSALALAKATTSFSLSLSPATAASSPLFSQVSTSPSSTLEVLKNLENYSISKLGGIDIRGNSSLKEAVRIFEDFTAHLLNITKSHTGHLSKKEDETRRESIFAVAFAFEEFALNYGKQHLSGTKPSTKITSQKMGGSVNTMIMTAAMNPRPAKLRQDVTLKFSNLELNYFTGWEQSCSAGGFSEEGCRVDSSKSDSKETVCHCNHLTHFAVLVDFSGSTELSTKDRTILEIITCIGLSLSIMGMLWTISLYSFLTDVRQPLSQIRLSLAVALGAGQIIFLIGINATENKAACVTVAALMQYFLMAAFCWMLVEGIYLYLFVVKVYNINTTMHIYHIMSWGLPLVMVAISLCIAAGKEGIQSYTSDKFCWMSSANNLIWIFVTFVITIELINLVILVRVIKEMTSMQPTGDKQSQQIRISIKACVVMIPLLGITWLFGLLSPLHIAFSYIFNILNSTQGFLIFALHCLRNSQIRERFKRKVNTIFPSSNSGNSTKTSSQINPSDVGDMWVAELQSCNEFELSEKPST</sequence>
<feature type="domain" description="G-protein coupled receptors family 2 profile 2" evidence="10">
    <location>
        <begin position="686"/>
        <end position="926"/>
    </location>
</feature>
<evidence type="ECO:0000259" key="9">
    <source>
        <dbReference type="PROSITE" id="PS50221"/>
    </source>
</evidence>
<evidence type="ECO:0000259" key="10">
    <source>
        <dbReference type="PROSITE" id="PS50261"/>
    </source>
</evidence>
<dbReference type="InterPro" id="IPR000203">
    <property type="entry name" value="GPS"/>
</dbReference>
<evidence type="ECO:0000256" key="7">
    <source>
        <dbReference type="ARBA" id="ARBA00023180"/>
    </source>
</evidence>
<dbReference type="PROSITE" id="PS50221">
    <property type="entry name" value="GAIN_B"/>
    <property type="match status" value="1"/>
</dbReference>
<feature type="transmembrane region" description="Helical" evidence="8">
    <location>
        <begin position="902"/>
        <end position="924"/>
    </location>
</feature>
<dbReference type="PANTHER" id="PTHR12011:SF347">
    <property type="entry name" value="FI21270P1-RELATED"/>
    <property type="match status" value="1"/>
</dbReference>
<evidence type="ECO:0000313" key="11">
    <source>
        <dbReference type="EMBL" id="PFX14628.1"/>
    </source>
</evidence>
<organism evidence="11 12">
    <name type="scientific">Stylophora pistillata</name>
    <name type="common">Smooth cauliflower coral</name>
    <dbReference type="NCBI Taxonomy" id="50429"/>
    <lineage>
        <taxon>Eukaryota</taxon>
        <taxon>Metazoa</taxon>
        <taxon>Cnidaria</taxon>
        <taxon>Anthozoa</taxon>
        <taxon>Hexacorallia</taxon>
        <taxon>Scleractinia</taxon>
        <taxon>Astrocoeniina</taxon>
        <taxon>Pocilloporidae</taxon>
        <taxon>Stylophora</taxon>
    </lineage>
</organism>
<comment type="similarity">
    <text evidence="2">Belongs to the G-protein coupled receptor 2 family. Adhesion G-protein coupled receptor (ADGR) subfamily.</text>
</comment>
<dbReference type="EMBL" id="LSMT01000753">
    <property type="protein sequence ID" value="PFX14628.1"/>
    <property type="molecule type" value="Genomic_DNA"/>
</dbReference>
<dbReference type="Proteomes" id="UP000225706">
    <property type="component" value="Unassembled WGS sequence"/>
</dbReference>
<dbReference type="FunFam" id="1.20.1070.10:FF:000058">
    <property type="entry name" value="Adhesion G protein-coupled receptor F5"/>
    <property type="match status" value="1"/>
</dbReference>
<dbReference type="Gene3D" id="2.60.220.50">
    <property type="match status" value="1"/>
</dbReference>
<dbReference type="GO" id="GO:0007166">
    <property type="term" value="P:cell surface receptor signaling pathway"/>
    <property type="evidence" value="ECO:0007669"/>
    <property type="project" value="InterPro"/>
</dbReference>
<feature type="transmembrane region" description="Helical" evidence="8">
    <location>
        <begin position="723"/>
        <end position="743"/>
    </location>
</feature>
<dbReference type="AlphaFoldDB" id="A0A2B4RE18"/>
<protein>
    <submittedName>
        <fullName evidence="11">Putative G-protein coupled receptor 133</fullName>
    </submittedName>
</protein>
<keyword evidence="7" id="KW-0325">Glycoprotein</keyword>
<dbReference type="OrthoDB" id="5945105at2759"/>
<dbReference type="SUPFAM" id="SSF81321">
    <property type="entry name" value="Family A G protein-coupled receptor-like"/>
    <property type="match status" value="1"/>
</dbReference>
<evidence type="ECO:0000256" key="3">
    <source>
        <dbReference type="ARBA" id="ARBA00022692"/>
    </source>
</evidence>
<gene>
    <name evidence="11" type="primary">GPR133</name>
    <name evidence="11" type="ORF">AWC38_SpisGene21202</name>
</gene>
<dbReference type="Gene3D" id="1.20.1070.10">
    <property type="entry name" value="Rhodopsin 7-helix transmembrane proteins"/>
    <property type="match status" value="1"/>
</dbReference>
<keyword evidence="6" id="KW-1015">Disulfide bond</keyword>
<evidence type="ECO:0000256" key="4">
    <source>
        <dbReference type="ARBA" id="ARBA00022989"/>
    </source>
</evidence>
<feature type="transmembrane region" description="Helical" evidence="8">
    <location>
        <begin position="832"/>
        <end position="856"/>
    </location>
</feature>
<evidence type="ECO:0000256" key="8">
    <source>
        <dbReference type="SAM" id="Phobius"/>
    </source>
</evidence>
<reference evidence="12" key="1">
    <citation type="journal article" date="2017" name="bioRxiv">
        <title>Comparative analysis of the genomes of Stylophora pistillata and Acropora digitifera provides evidence for extensive differences between species of corals.</title>
        <authorList>
            <person name="Voolstra C.R."/>
            <person name="Li Y."/>
            <person name="Liew Y.J."/>
            <person name="Baumgarten S."/>
            <person name="Zoccola D."/>
            <person name="Flot J.-F."/>
            <person name="Tambutte S."/>
            <person name="Allemand D."/>
            <person name="Aranda M."/>
        </authorList>
    </citation>
    <scope>NUCLEOTIDE SEQUENCE [LARGE SCALE GENOMIC DNA]</scope>
</reference>
<dbReference type="GO" id="GO:0004930">
    <property type="term" value="F:G protein-coupled receptor activity"/>
    <property type="evidence" value="ECO:0007669"/>
    <property type="project" value="InterPro"/>
</dbReference>
<accession>A0A2B4RE18</accession>
<dbReference type="InterPro" id="IPR000832">
    <property type="entry name" value="GPCR_2_secretin-like"/>
</dbReference>
<dbReference type="SMART" id="SM00303">
    <property type="entry name" value="GPS"/>
    <property type="match status" value="1"/>
</dbReference>
<feature type="transmembrane region" description="Helical" evidence="8">
    <location>
        <begin position="685"/>
        <end position="711"/>
    </location>
</feature>
<feature type="transmembrane region" description="Helical" evidence="8">
    <location>
        <begin position="755"/>
        <end position="778"/>
    </location>
</feature>
<evidence type="ECO:0000256" key="1">
    <source>
        <dbReference type="ARBA" id="ARBA00004141"/>
    </source>
</evidence>
<evidence type="ECO:0000313" key="12">
    <source>
        <dbReference type="Proteomes" id="UP000225706"/>
    </source>
</evidence>